<organism evidence="2 3">
    <name type="scientific">Aquipseudomonas campi</name>
    <dbReference type="NCBI Taxonomy" id="2731681"/>
    <lineage>
        <taxon>Bacteria</taxon>
        <taxon>Pseudomonadati</taxon>
        <taxon>Pseudomonadota</taxon>
        <taxon>Gammaproteobacteria</taxon>
        <taxon>Pseudomonadales</taxon>
        <taxon>Pseudomonadaceae</taxon>
        <taxon>Aquipseudomonas</taxon>
    </lineage>
</organism>
<feature type="signal peptide" evidence="1">
    <location>
        <begin position="1"/>
        <end position="21"/>
    </location>
</feature>
<sequence>MRNLTKQLLLSCLLLSNHALADLTPEQEQSRDYGLMLYNQHMGISAIEPLRVAAKAGDVDAQYYLGETLRLNAMYMTAEAAQWYEAAANQGNLFAMLRLSSTQDLCSLFTDCVRDDTEWRERALEQGRQRAERGDTSAMIALYLADQGLSWLEKSAELGDHYAQYLLAGFYRDGDGWFLIPGKREETIEQLLKSSSEGGYPPSMLLYISYLSKREDYAGVRQWIIRSAERGYIDAIYSYAAHSAHLPESFDFEKDYIRSYALFHILSELKGGGVAPEYSRNKLNELSSLMPSNQIKQAMAFAKAWKKSNPPPSYFLPAYGF</sequence>
<dbReference type="EMBL" id="CP053697">
    <property type="protein sequence ID" value="QKE65788.1"/>
    <property type="molecule type" value="Genomic_DNA"/>
</dbReference>
<evidence type="ECO:0000313" key="3">
    <source>
        <dbReference type="Proteomes" id="UP000501379"/>
    </source>
</evidence>
<dbReference type="Gene3D" id="1.25.40.10">
    <property type="entry name" value="Tetratricopeptide repeat domain"/>
    <property type="match status" value="2"/>
</dbReference>
<dbReference type="PANTHER" id="PTHR11102">
    <property type="entry name" value="SEL-1-LIKE PROTEIN"/>
    <property type="match status" value="1"/>
</dbReference>
<dbReference type="InterPro" id="IPR050767">
    <property type="entry name" value="Sel1_AlgK"/>
</dbReference>
<reference evidence="2" key="1">
    <citation type="submission" date="2020-07" db="EMBL/GenBank/DDBJ databases">
        <title>Nitrate ammonifying Pseudomonas campi sp. nov. isolated from German agricultural grassland.</title>
        <authorList>
            <person name="Timsy T."/>
            <person name="Ulrich A."/>
            <person name="Spanner T."/>
            <person name="Foesel B."/>
            <person name="Kolb S."/>
            <person name="Horn M.A."/>
            <person name="Behrendt U."/>
        </authorList>
    </citation>
    <scope>NUCLEOTIDE SEQUENCE</scope>
    <source>
        <strain evidence="2">S1-A32-2</strain>
    </source>
</reference>
<keyword evidence="1" id="KW-0732">Signal</keyword>
<dbReference type="SUPFAM" id="SSF81901">
    <property type="entry name" value="HCP-like"/>
    <property type="match status" value="2"/>
</dbReference>
<protein>
    <submittedName>
        <fullName evidence="2">Sel1 repeat family protein</fullName>
    </submittedName>
</protein>
<keyword evidence="3" id="KW-1185">Reference proteome</keyword>
<name>A0A6M8FXX3_9GAMM</name>
<dbReference type="PANTHER" id="PTHR11102:SF160">
    <property type="entry name" value="ERAD-ASSOCIATED E3 UBIQUITIN-PROTEIN LIGASE COMPONENT HRD3"/>
    <property type="match status" value="1"/>
</dbReference>
<dbReference type="InterPro" id="IPR011990">
    <property type="entry name" value="TPR-like_helical_dom_sf"/>
</dbReference>
<accession>A0A6M8FXX3</accession>
<evidence type="ECO:0000256" key="1">
    <source>
        <dbReference type="SAM" id="SignalP"/>
    </source>
</evidence>
<gene>
    <name evidence="2" type="ORF">HNE05_18380</name>
</gene>
<dbReference type="Proteomes" id="UP000501379">
    <property type="component" value="Chromosome"/>
</dbReference>
<evidence type="ECO:0000313" key="2">
    <source>
        <dbReference type="EMBL" id="QKE65788.1"/>
    </source>
</evidence>
<dbReference type="AlphaFoldDB" id="A0A6M8FXX3"/>
<proteinExistence type="predicted"/>
<feature type="chain" id="PRO_5026694747" evidence="1">
    <location>
        <begin position="22"/>
        <end position="321"/>
    </location>
</feature>
<dbReference type="KEGG" id="pcam:HNE05_18380"/>